<proteinExistence type="predicted"/>
<dbReference type="STRING" id="1231336.L248_0548"/>
<sequence length="221" mass="25143">MNNNILSSKLMVIVDGIWKIVLSQLLLVITNPLLAFSVTFVPVTASNVVILIFLSVTLLPSLSALYGAFAHSDGDWQTLWHEFFRRYRRDWRETWRVGVAFTLALALLVYDWLFIALNPRYTGFLFLLLPVLSVVFLMLFYTAYMIAGFQGSVRNHLHNALYLTFHHVFSNILFLAVVIGLVLITKATNFPVLQLVTAGLIGWFSYLRLSRLVTKAQQAQS</sequence>
<feature type="transmembrane region" description="Helical" evidence="1">
    <location>
        <begin position="21"/>
        <end position="42"/>
    </location>
</feature>
<keyword evidence="1" id="KW-0472">Membrane</keyword>
<evidence type="ECO:0000313" key="3">
    <source>
        <dbReference type="Proteomes" id="UP000030647"/>
    </source>
</evidence>
<feature type="transmembrane region" description="Helical" evidence="1">
    <location>
        <begin position="48"/>
        <end position="69"/>
    </location>
</feature>
<dbReference type="RefSeq" id="WP_022529881.1">
    <property type="nucleotide sequence ID" value="NZ_KI271592.1"/>
</dbReference>
<gene>
    <name evidence="2" type="ORF">L248_0548</name>
</gene>
<dbReference type="eggNOG" id="ENOG5030B9N">
    <property type="taxonomic scope" value="Bacteria"/>
</dbReference>
<dbReference type="AlphaFoldDB" id="U4TIX5"/>
<evidence type="ECO:0000313" key="2">
    <source>
        <dbReference type="EMBL" id="ERL64771.1"/>
    </source>
</evidence>
<feature type="transmembrane region" description="Helical" evidence="1">
    <location>
        <begin position="190"/>
        <end position="209"/>
    </location>
</feature>
<dbReference type="EMBL" id="KI271592">
    <property type="protein sequence ID" value="ERL64771.1"/>
    <property type="molecule type" value="Genomic_DNA"/>
</dbReference>
<name>U4TIX5_9LACO</name>
<dbReference type="Proteomes" id="UP000030647">
    <property type="component" value="Unassembled WGS sequence"/>
</dbReference>
<organism evidence="2 3">
    <name type="scientific">Schleiferilactobacillus shenzhenensis LY-73</name>
    <dbReference type="NCBI Taxonomy" id="1231336"/>
    <lineage>
        <taxon>Bacteria</taxon>
        <taxon>Bacillati</taxon>
        <taxon>Bacillota</taxon>
        <taxon>Bacilli</taxon>
        <taxon>Lactobacillales</taxon>
        <taxon>Lactobacillaceae</taxon>
        <taxon>Schleiferilactobacillus</taxon>
    </lineage>
</organism>
<evidence type="ECO:0000256" key="1">
    <source>
        <dbReference type="SAM" id="Phobius"/>
    </source>
</evidence>
<feature type="transmembrane region" description="Helical" evidence="1">
    <location>
        <begin position="95"/>
        <end position="117"/>
    </location>
</feature>
<dbReference type="HOGENOM" id="CLU_1249338_0_0_9"/>
<keyword evidence="3" id="KW-1185">Reference proteome</keyword>
<keyword evidence="1" id="KW-0812">Transmembrane</keyword>
<keyword evidence="1" id="KW-1133">Transmembrane helix</keyword>
<reference evidence="3" key="1">
    <citation type="journal article" date="2013" name="Genome Announc.">
        <title>Whole-Genome Sequencing of Lactobacillus shenzhenensis Strain LY-73T.</title>
        <authorList>
            <person name="Lin Z."/>
            <person name="Liu Z."/>
            <person name="Yang R."/>
            <person name="Zou Y."/>
            <person name="Wan D."/>
            <person name="Chen J."/>
            <person name="Guo M."/>
            <person name="Zhao J."/>
            <person name="Fang C."/>
            <person name="Yang R."/>
            <person name="Liu F."/>
        </authorList>
    </citation>
    <scope>NUCLEOTIDE SEQUENCE [LARGE SCALE GENOMIC DNA]</scope>
    <source>
        <strain evidence="3">LY-73</strain>
    </source>
</reference>
<evidence type="ECO:0008006" key="4">
    <source>
        <dbReference type="Google" id="ProtNLM"/>
    </source>
</evidence>
<feature type="transmembrane region" description="Helical" evidence="1">
    <location>
        <begin position="123"/>
        <end position="147"/>
    </location>
</feature>
<accession>U4TIX5</accession>
<protein>
    <recommendedName>
        <fullName evidence="4">DUF624 domain-containing protein</fullName>
    </recommendedName>
</protein>
<feature type="transmembrane region" description="Helical" evidence="1">
    <location>
        <begin position="159"/>
        <end position="184"/>
    </location>
</feature>